<feature type="domain" description="Mandelate racemase/muconate lactonizing enzyme C-terminal" evidence="7">
    <location>
        <begin position="143"/>
        <end position="235"/>
    </location>
</feature>
<dbReference type="Gene3D" id="3.20.20.120">
    <property type="entry name" value="Enolase-like C-terminal domain"/>
    <property type="match status" value="1"/>
</dbReference>
<dbReference type="PANTHER" id="PTHR48073:SF5">
    <property type="entry name" value="O-SUCCINYLBENZOATE SYNTHASE"/>
    <property type="match status" value="1"/>
</dbReference>
<evidence type="ECO:0000313" key="9">
    <source>
        <dbReference type="Proteomes" id="UP000092687"/>
    </source>
</evidence>
<dbReference type="SUPFAM" id="SSF51604">
    <property type="entry name" value="Enolase C-terminal domain-like"/>
    <property type="match status" value="1"/>
</dbReference>
<dbReference type="GO" id="GO:0016854">
    <property type="term" value="F:racemase and epimerase activity"/>
    <property type="evidence" value="ECO:0007669"/>
    <property type="project" value="UniProtKB-ARBA"/>
</dbReference>
<dbReference type="SFLD" id="SFLDG00180">
    <property type="entry name" value="muconate_cycloisomerase"/>
    <property type="match status" value="1"/>
</dbReference>
<gene>
    <name evidence="8" type="ORF">BBI08_01680</name>
</gene>
<dbReference type="Gene3D" id="3.30.390.10">
    <property type="entry name" value="Enolase-like, N-terminal domain"/>
    <property type="match status" value="1"/>
</dbReference>
<accession>A0A1C7DMX8</accession>
<keyword evidence="9" id="KW-1185">Reference proteome</keyword>
<dbReference type="Pfam" id="PF02746">
    <property type="entry name" value="MR_MLE_N"/>
    <property type="match status" value="1"/>
</dbReference>
<dbReference type="UniPathway" id="UPA00079"/>
<keyword evidence="3" id="KW-0460">Magnesium</keyword>
<protein>
    <recommendedName>
        <fullName evidence="5 6">o-succinylbenzoate synthase</fullName>
        <ecNumber evidence="5 6">4.2.1.113</ecNumber>
    </recommendedName>
</protein>
<dbReference type="GO" id="GO:0043748">
    <property type="term" value="F:O-succinylbenzoate synthase activity"/>
    <property type="evidence" value="ECO:0007669"/>
    <property type="project" value="UniProtKB-EC"/>
</dbReference>
<evidence type="ECO:0000256" key="4">
    <source>
        <dbReference type="ARBA" id="ARBA00023239"/>
    </source>
</evidence>
<dbReference type="Pfam" id="PF13378">
    <property type="entry name" value="MR_MLE_C"/>
    <property type="match status" value="1"/>
</dbReference>
<reference evidence="8" key="1">
    <citation type="submission" date="2016-10" db="EMBL/GenBank/DDBJ databases">
        <authorList>
            <person name="de Groot N.N."/>
        </authorList>
    </citation>
    <scope>NUCLEOTIDE SEQUENCE</scope>
    <source>
        <strain evidence="8">DSM 24743</strain>
    </source>
</reference>
<dbReference type="InterPro" id="IPR036849">
    <property type="entry name" value="Enolase-like_C_sf"/>
</dbReference>
<evidence type="ECO:0000256" key="1">
    <source>
        <dbReference type="ARBA" id="ARBA00001968"/>
    </source>
</evidence>
<dbReference type="OrthoDB" id="9774531at2"/>
<evidence type="ECO:0000256" key="5">
    <source>
        <dbReference type="ARBA" id="ARBA00029491"/>
    </source>
</evidence>
<dbReference type="SFLD" id="SFLDS00001">
    <property type="entry name" value="Enolase"/>
    <property type="match status" value="1"/>
</dbReference>
<dbReference type="InterPro" id="IPR029065">
    <property type="entry name" value="Enolase_C-like"/>
</dbReference>
<comment type="cofactor">
    <cofactor evidence="1">
        <name>a divalent metal cation</name>
        <dbReference type="ChEBI" id="CHEBI:60240"/>
    </cofactor>
</comment>
<dbReference type="NCBIfam" id="TIGR01928">
    <property type="entry name" value="menC_lowGC_arch"/>
    <property type="match status" value="1"/>
</dbReference>
<dbReference type="InterPro" id="IPR013341">
    <property type="entry name" value="Mandelate_racemase_N_dom"/>
</dbReference>
<dbReference type="Proteomes" id="UP000092687">
    <property type="component" value="Chromosome"/>
</dbReference>
<dbReference type="SFLD" id="SFLDF00009">
    <property type="entry name" value="o-succinylbenzoate_synthase"/>
    <property type="match status" value="1"/>
</dbReference>
<dbReference type="EC" id="4.2.1.113" evidence="5 6"/>
<dbReference type="InterPro" id="IPR013342">
    <property type="entry name" value="Mandelate_racemase_C"/>
</dbReference>
<evidence type="ECO:0000259" key="7">
    <source>
        <dbReference type="SMART" id="SM00922"/>
    </source>
</evidence>
<dbReference type="GO" id="GO:0009234">
    <property type="term" value="P:menaquinone biosynthetic process"/>
    <property type="evidence" value="ECO:0007669"/>
    <property type="project" value="UniProtKB-UniRule"/>
</dbReference>
<sequence>MGITIKEIGLKTVRRLLKTPFKSVLQQVDEREVIVVSVKGDSGQTGYGECVAFETPWYTEETITSCRFVLEQVLLPLLANQTLHHPKEVWELFKAVKGNRMAKAAVEMAVWDLFAKQQQLPLWQFVGGTSQAIPAGIVVAADPFQIGDKVAQANTAGYKRIKIKIQPNTDPSMLKSVVNNYPEILFFADANGSFDEDNFKRLTEFDDVGFTLIEQPFGEREWILHSRAKQQLKTQICLDESIASVEDVQQMIDSKAGDIVVLKMSRLGGWTETLKVVELCREHSIGMWVGGMIEFGVSKAHNLALASLTGIHYPGDFSASNYFWEKDIIQPAIFVDNGEIQLSDRIGIGYTVNLPE</sequence>
<dbReference type="SMART" id="SM00922">
    <property type="entry name" value="MR_MLE"/>
    <property type="match status" value="1"/>
</dbReference>
<dbReference type="UniPathway" id="UPA01057">
    <property type="reaction ID" value="UER00165"/>
</dbReference>
<dbReference type="InterPro" id="IPR029017">
    <property type="entry name" value="Enolase-like_N"/>
</dbReference>
<dbReference type="SUPFAM" id="SSF54826">
    <property type="entry name" value="Enolase N-terminal domain-like"/>
    <property type="match status" value="1"/>
</dbReference>
<dbReference type="KEGG" id="phc:BBI08_01680"/>
<dbReference type="RefSeq" id="WP_040850712.1">
    <property type="nucleotide sequence ID" value="NZ_CP016537.2"/>
</dbReference>
<dbReference type="AlphaFoldDB" id="A0A1C7DMX8"/>
<dbReference type="PANTHER" id="PTHR48073">
    <property type="entry name" value="O-SUCCINYLBENZOATE SYNTHASE-RELATED"/>
    <property type="match status" value="1"/>
</dbReference>
<proteinExistence type="predicted"/>
<evidence type="ECO:0000256" key="2">
    <source>
        <dbReference type="ARBA" id="ARBA00022723"/>
    </source>
</evidence>
<name>A0A1C7DMX8_9BACL</name>
<evidence type="ECO:0000313" key="8">
    <source>
        <dbReference type="EMBL" id="ANU12621.1"/>
    </source>
</evidence>
<keyword evidence="4" id="KW-0456">Lyase</keyword>
<dbReference type="InterPro" id="IPR010197">
    <property type="entry name" value="OSBS/NAAAR"/>
</dbReference>
<organism evidence="8 9">
    <name type="scientific">Planococcus halocryophilus</name>
    <dbReference type="NCBI Taxonomy" id="1215089"/>
    <lineage>
        <taxon>Bacteria</taxon>
        <taxon>Bacillati</taxon>
        <taxon>Bacillota</taxon>
        <taxon>Bacilli</taxon>
        <taxon>Bacillales</taxon>
        <taxon>Caryophanaceae</taxon>
        <taxon>Planococcus</taxon>
    </lineage>
</organism>
<dbReference type="STRING" id="1215089.BBI08_01680"/>
<dbReference type="GO" id="GO:0046872">
    <property type="term" value="F:metal ion binding"/>
    <property type="evidence" value="ECO:0007669"/>
    <property type="project" value="UniProtKB-KW"/>
</dbReference>
<evidence type="ECO:0000256" key="3">
    <source>
        <dbReference type="ARBA" id="ARBA00022842"/>
    </source>
</evidence>
<dbReference type="EMBL" id="CP016537">
    <property type="protein sequence ID" value="ANU12621.1"/>
    <property type="molecule type" value="Genomic_DNA"/>
</dbReference>
<keyword evidence="2" id="KW-0479">Metal-binding</keyword>
<evidence type="ECO:0000256" key="6">
    <source>
        <dbReference type="NCBIfam" id="TIGR01928"/>
    </source>
</evidence>